<feature type="domain" description="CAAX prenyl protease 2/Lysostaphin resistance protein A-like" evidence="2">
    <location>
        <begin position="137"/>
        <end position="233"/>
    </location>
</feature>
<feature type="transmembrane region" description="Helical" evidence="1">
    <location>
        <begin position="196"/>
        <end position="214"/>
    </location>
</feature>
<feature type="transmembrane region" description="Helical" evidence="1">
    <location>
        <begin position="137"/>
        <end position="156"/>
    </location>
</feature>
<name>A0AAE3FXA8_9EURY</name>
<evidence type="ECO:0000313" key="3">
    <source>
        <dbReference type="EMBL" id="MCL9816723.1"/>
    </source>
</evidence>
<dbReference type="Proteomes" id="UP001203207">
    <property type="component" value="Unassembled WGS sequence"/>
</dbReference>
<accession>A0AAE3FXA8</accession>
<keyword evidence="3" id="KW-0378">Hydrolase</keyword>
<keyword evidence="4" id="KW-1185">Reference proteome</keyword>
<dbReference type="GO" id="GO:0004175">
    <property type="term" value="F:endopeptidase activity"/>
    <property type="evidence" value="ECO:0007669"/>
    <property type="project" value="UniProtKB-ARBA"/>
</dbReference>
<dbReference type="Pfam" id="PF02517">
    <property type="entry name" value="Rce1-like"/>
    <property type="match status" value="1"/>
</dbReference>
<sequence length="246" mass="25936">MAESDGSQTVTRAQTLIEGILIVLGALFFASIAVIAIQGTAVDAGIFDAESTGSQLLGTVVQFLAFGIVVFWYLRTTDRWETLKLGVPTARQWGIVIAGTIGLLGAQIGLTVVLDTIGISTGANRAVTAGLGNPDYFLAMIVISILLVGPAEELLFRGVVQTRLRETWGAWPAILLATVIFGVIHLPAIVGDTGQQWATIALITLLGVVLGYLYERTQNVVVPALVHGVHNAVIFGLQYLSAIGVA</sequence>
<dbReference type="InterPro" id="IPR003675">
    <property type="entry name" value="Rce1/LyrA-like_dom"/>
</dbReference>
<evidence type="ECO:0000256" key="1">
    <source>
        <dbReference type="SAM" id="Phobius"/>
    </source>
</evidence>
<dbReference type="RefSeq" id="WP_250583556.1">
    <property type="nucleotide sequence ID" value="NZ_JAKRVX010000002.1"/>
</dbReference>
<feature type="transmembrane region" description="Helical" evidence="1">
    <location>
        <begin position="95"/>
        <end position="117"/>
    </location>
</feature>
<keyword evidence="1" id="KW-0812">Transmembrane</keyword>
<proteinExistence type="predicted"/>
<reference evidence="3" key="2">
    <citation type="submission" date="2022-02" db="EMBL/GenBank/DDBJ databases">
        <authorList>
            <person name="Elcheninov A.G."/>
            <person name="Sorokin D.Y."/>
            <person name="Kublanov I.V."/>
        </authorList>
    </citation>
    <scope>NUCLEOTIDE SEQUENCE</scope>
    <source>
        <strain evidence="3">AArc-St2</strain>
    </source>
</reference>
<keyword evidence="3" id="KW-0645">Protease</keyword>
<dbReference type="EMBL" id="JAKRVX010000002">
    <property type="protein sequence ID" value="MCL9816723.1"/>
    <property type="molecule type" value="Genomic_DNA"/>
</dbReference>
<feature type="transmembrane region" description="Helical" evidence="1">
    <location>
        <begin position="53"/>
        <end position="74"/>
    </location>
</feature>
<dbReference type="PANTHER" id="PTHR36435">
    <property type="entry name" value="SLR1288 PROTEIN"/>
    <property type="match status" value="1"/>
</dbReference>
<dbReference type="GO" id="GO:0080120">
    <property type="term" value="P:CAAX-box protein maturation"/>
    <property type="evidence" value="ECO:0007669"/>
    <property type="project" value="UniProtKB-ARBA"/>
</dbReference>
<dbReference type="PANTHER" id="PTHR36435:SF1">
    <property type="entry name" value="CAAX AMINO TERMINAL PROTEASE FAMILY PROTEIN"/>
    <property type="match status" value="1"/>
</dbReference>
<comment type="caution">
    <text evidence="3">The sequence shown here is derived from an EMBL/GenBank/DDBJ whole genome shotgun (WGS) entry which is preliminary data.</text>
</comment>
<gene>
    <name evidence="3" type="ORF">AArcSt2_07175</name>
</gene>
<evidence type="ECO:0000313" key="4">
    <source>
        <dbReference type="Proteomes" id="UP001203207"/>
    </source>
</evidence>
<dbReference type="GO" id="GO:0008237">
    <property type="term" value="F:metallopeptidase activity"/>
    <property type="evidence" value="ECO:0007669"/>
    <property type="project" value="UniProtKB-KW"/>
</dbReference>
<organism evidence="3 4">
    <name type="scientific">Natronocalculus amylovorans</name>
    <dbReference type="NCBI Taxonomy" id="2917812"/>
    <lineage>
        <taxon>Archaea</taxon>
        <taxon>Methanobacteriati</taxon>
        <taxon>Methanobacteriota</taxon>
        <taxon>Stenosarchaea group</taxon>
        <taxon>Halobacteria</taxon>
        <taxon>Halobacteriales</taxon>
        <taxon>Haloferacaceae</taxon>
        <taxon>Natronocalculus</taxon>
    </lineage>
</organism>
<keyword evidence="1" id="KW-0472">Membrane</keyword>
<dbReference type="AlphaFoldDB" id="A0AAE3FXA8"/>
<dbReference type="InterPro" id="IPR052710">
    <property type="entry name" value="CAAX_protease"/>
</dbReference>
<feature type="transmembrane region" description="Helical" evidence="1">
    <location>
        <begin position="168"/>
        <end position="190"/>
    </location>
</feature>
<evidence type="ECO:0000259" key="2">
    <source>
        <dbReference type="Pfam" id="PF02517"/>
    </source>
</evidence>
<feature type="transmembrane region" description="Helical" evidence="1">
    <location>
        <begin position="221"/>
        <end position="240"/>
    </location>
</feature>
<protein>
    <submittedName>
        <fullName evidence="3">CPBP family intramembrane metalloprotease</fullName>
    </submittedName>
</protein>
<keyword evidence="1" id="KW-1133">Transmembrane helix</keyword>
<feature type="transmembrane region" description="Helical" evidence="1">
    <location>
        <begin position="20"/>
        <end position="41"/>
    </location>
</feature>
<reference evidence="3" key="1">
    <citation type="journal article" date="2022" name="Syst. Appl. Microbiol.">
        <title>Natronocalculus amylovorans gen. nov., sp. nov., and Natranaeroarchaeum aerophilus sp. nov., dominant culturable amylolytic natronoarchaea from hypersaline soda lakes in southwestern Siberia.</title>
        <authorList>
            <person name="Sorokin D.Y."/>
            <person name="Elcheninov A.G."/>
            <person name="Khizhniak T.V."/>
            <person name="Koenen M."/>
            <person name="Bale N.J."/>
            <person name="Damste J.S.S."/>
            <person name="Kublanov I.V."/>
        </authorList>
    </citation>
    <scope>NUCLEOTIDE SEQUENCE</scope>
    <source>
        <strain evidence="3">AArc-St2</strain>
    </source>
</reference>
<keyword evidence="3" id="KW-0482">Metalloprotease</keyword>